<organism evidence="3">
    <name type="scientific">Microvirga ossetica</name>
    <dbReference type="NCBI Taxonomy" id="1882682"/>
    <lineage>
        <taxon>Bacteria</taxon>
        <taxon>Pseudomonadati</taxon>
        <taxon>Pseudomonadota</taxon>
        <taxon>Alphaproteobacteria</taxon>
        <taxon>Hyphomicrobiales</taxon>
        <taxon>Methylobacteriaceae</taxon>
        <taxon>Microvirga</taxon>
    </lineage>
</organism>
<accession>A0A1B2EYE0</accession>
<dbReference type="OrthoDB" id="8018153at2"/>
<feature type="domain" description="Response regulatory" evidence="2">
    <location>
        <begin position="10"/>
        <end position="120"/>
    </location>
</feature>
<dbReference type="GO" id="GO:0000160">
    <property type="term" value="P:phosphorelay signal transduction system"/>
    <property type="evidence" value="ECO:0007669"/>
    <property type="project" value="InterPro"/>
</dbReference>
<dbReference type="EMBL" id="CP016620">
    <property type="protein sequence ID" value="ANY84999.1"/>
    <property type="molecule type" value="Genomic_DNA"/>
</dbReference>
<protein>
    <recommendedName>
        <fullName evidence="2">Response regulatory domain-containing protein</fullName>
    </recommendedName>
</protein>
<dbReference type="InterPro" id="IPR011006">
    <property type="entry name" value="CheY-like_superfamily"/>
</dbReference>
<comment type="caution">
    <text evidence="1">Lacks conserved residue(s) required for the propagation of feature annotation.</text>
</comment>
<dbReference type="KEGG" id="moc:BB934_43055"/>
<gene>
    <name evidence="3" type="ORF">BB934_43055</name>
</gene>
<proteinExistence type="predicted"/>
<sequence>MNEKVLERPCCLIVEDQTLSATSIETFLERAGIAVQAVGSVGHARAWLETNTPDIAIVAFSLDDRSARELAKELDGRGIPFVIYSGYRLTQGVPTELPKVLCLKKPISHDDLLKIVLKILIALPGQVPSAPALNS</sequence>
<dbReference type="RefSeq" id="WP_099515823.1">
    <property type="nucleotide sequence ID" value="NZ_CP016620.1"/>
</dbReference>
<evidence type="ECO:0000259" key="2">
    <source>
        <dbReference type="PROSITE" id="PS50110"/>
    </source>
</evidence>
<evidence type="ECO:0000313" key="3">
    <source>
        <dbReference type="EMBL" id="ANY84999.1"/>
    </source>
</evidence>
<dbReference type="SUPFAM" id="SSF52172">
    <property type="entry name" value="CheY-like"/>
    <property type="match status" value="1"/>
</dbReference>
<reference evidence="3" key="1">
    <citation type="submission" date="2016-07" db="EMBL/GenBank/DDBJ databases">
        <title>Microvirga ossetica sp. nov. a new species of rhizobia isolated from root nodules of the legume species Vicia alpestris Steven originated from North Ossetia region in the Caucasus.</title>
        <authorList>
            <person name="Safronova V.I."/>
            <person name="Kuznetsova I.G."/>
            <person name="Sazanova A.L."/>
            <person name="Belimov A."/>
            <person name="Andronov E."/>
            <person name="Osledkin Y.S."/>
            <person name="Onishchuk O.P."/>
            <person name="Kurchak O.N."/>
            <person name="Shaposhnikov A.I."/>
            <person name="Willems A."/>
            <person name="Tikhonovich I.A."/>
        </authorList>
    </citation>
    <scope>NUCLEOTIDE SEQUENCE [LARGE SCALE GENOMIC DNA]</scope>
    <source>
        <strain evidence="3">V5/3M</strain>
        <plasmid evidence="3">unnamed4</plasmid>
    </source>
</reference>
<dbReference type="Gene3D" id="3.40.50.2300">
    <property type="match status" value="1"/>
</dbReference>
<dbReference type="AlphaFoldDB" id="A0A1B2EYE0"/>
<name>A0A1B2EYE0_9HYPH</name>
<dbReference type="InterPro" id="IPR001789">
    <property type="entry name" value="Sig_transdc_resp-reg_receiver"/>
</dbReference>
<dbReference type="SMART" id="SM00448">
    <property type="entry name" value="REC"/>
    <property type="match status" value="1"/>
</dbReference>
<dbReference type="Pfam" id="PF00072">
    <property type="entry name" value="Response_reg"/>
    <property type="match status" value="1"/>
</dbReference>
<keyword evidence="3" id="KW-0614">Plasmid</keyword>
<dbReference type="PROSITE" id="PS50110">
    <property type="entry name" value="RESPONSE_REGULATORY"/>
    <property type="match status" value="1"/>
</dbReference>
<geneLocation type="plasmid" evidence="3">
    <name>unnamed4</name>
</geneLocation>
<evidence type="ECO:0000256" key="1">
    <source>
        <dbReference type="PROSITE-ProRule" id="PRU00169"/>
    </source>
</evidence>